<dbReference type="NCBIfam" id="TIGR02229">
    <property type="entry name" value="caa3_sub_IV"/>
    <property type="match status" value="1"/>
</dbReference>
<evidence type="ECO:0000313" key="7">
    <source>
        <dbReference type="EMBL" id="MDF1612400.1"/>
    </source>
</evidence>
<keyword evidence="4 6" id="KW-1133">Transmembrane helix</keyword>
<protein>
    <submittedName>
        <fullName evidence="7">Cytochrome C oxidase subunit IV family protein</fullName>
    </submittedName>
</protein>
<proteinExistence type="predicted"/>
<dbReference type="EMBL" id="JARGDL010000013">
    <property type="protein sequence ID" value="MDF1612400.1"/>
    <property type="molecule type" value="Genomic_DNA"/>
</dbReference>
<sequence length="93" mass="10708">MEHTKKHPGYTTYILVWLALLVFTSITVTIAGIDLGKYTLLIAMFIAAIKSALVINIFMHIKFEEKIFKVFIFLSGMTLLIIFILTFSDFLFR</sequence>
<feature type="transmembrane region" description="Helical" evidence="6">
    <location>
        <begin position="12"/>
        <end position="33"/>
    </location>
</feature>
<keyword evidence="8" id="KW-1185">Reference proteome</keyword>
<gene>
    <name evidence="7" type="ORF">P0M35_09575</name>
</gene>
<keyword evidence="2" id="KW-1003">Cell membrane</keyword>
<dbReference type="GO" id="GO:0005886">
    <property type="term" value="C:plasma membrane"/>
    <property type="evidence" value="ECO:0007669"/>
    <property type="project" value="UniProtKB-SubCell"/>
</dbReference>
<name>A0AAE3P3W0_9BACT</name>
<dbReference type="Pfam" id="PF03626">
    <property type="entry name" value="COX4_pro"/>
    <property type="match status" value="1"/>
</dbReference>
<dbReference type="Proteomes" id="UP001221302">
    <property type="component" value="Unassembled WGS sequence"/>
</dbReference>
<comment type="subcellular location">
    <subcellularLocation>
        <location evidence="1">Cell membrane</location>
        <topology evidence="1">Multi-pass membrane protein</topology>
    </subcellularLocation>
</comment>
<feature type="transmembrane region" description="Helical" evidence="6">
    <location>
        <begin position="70"/>
        <end position="92"/>
    </location>
</feature>
<evidence type="ECO:0000256" key="6">
    <source>
        <dbReference type="SAM" id="Phobius"/>
    </source>
</evidence>
<organism evidence="7 8">
    <name type="scientific">Stygiobacter electus</name>
    <dbReference type="NCBI Taxonomy" id="3032292"/>
    <lineage>
        <taxon>Bacteria</taxon>
        <taxon>Pseudomonadati</taxon>
        <taxon>Ignavibacteriota</taxon>
        <taxon>Ignavibacteria</taxon>
        <taxon>Ignavibacteriales</taxon>
        <taxon>Melioribacteraceae</taxon>
        <taxon>Stygiobacter</taxon>
    </lineage>
</organism>
<evidence type="ECO:0000313" key="8">
    <source>
        <dbReference type="Proteomes" id="UP001221302"/>
    </source>
</evidence>
<reference evidence="7" key="1">
    <citation type="submission" date="2023-03" db="EMBL/GenBank/DDBJ databases">
        <title>Stygiobacter electus gen. nov., sp. nov., facultatively anaerobic thermotolerant bacterium of the class Ignavibacteria from a well of Yessentuki mineral water deposit.</title>
        <authorList>
            <person name="Podosokorskaya O.A."/>
            <person name="Elcheninov A.G."/>
            <person name="Petrova N.F."/>
            <person name="Zavarzina D.G."/>
            <person name="Kublanov I.V."/>
            <person name="Merkel A.Y."/>
        </authorList>
    </citation>
    <scope>NUCLEOTIDE SEQUENCE</scope>
    <source>
        <strain evidence="7">09-Me</strain>
    </source>
</reference>
<comment type="caution">
    <text evidence="7">The sequence shown here is derived from an EMBL/GenBank/DDBJ whole genome shotgun (WGS) entry which is preliminary data.</text>
</comment>
<dbReference type="AlphaFoldDB" id="A0AAE3P3W0"/>
<dbReference type="InterPro" id="IPR005171">
    <property type="entry name" value="Cyt_c_oxidase_su4_prok"/>
</dbReference>
<evidence type="ECO:0000256" key="1">
    <source>
        <dbReference type="ARBA" id="ARBA00004651"/>
    </source>
</evidence>
<dbReference type="RefSeq" id="WP_321536171.1">
    <property type="nucleotide sequence ID" value="NZ_JARGDL010000013.1"/>
</dbReference>
<keyword evidence="5 6" id="KW-0472">Membrane</keyword>
<keyword evidence="3 6" id="KW-0812">Transmembrane</keyword>
<evidence type="ECO:0000256" key="4">
    <source>
        <dbReference type="ARBA" id="ARBA00022989"/>
    </source>
</evidence>
<evidence type="ECO:0000256" key="5">
    <source>
        <dbReference type="ARBA" id="ARBA00023136"/>
    </source>
</evidence>
<dbReference type="InterPro" id="IPR011743">
    <property type="entry name" value="Caa3_sub_IV"/>
</dbReference>
<feature type="transmembrane region" description="Helical" evidence="6">
    <location>
        <begin position="39"/>
        <end position="58"/>
    </location>
</feature>
<evidence type="ECO:0000256" key="2">
    <source>
        <dbReference type="ARBA" id="ARBA00022475"/>
    </source>
</evidence>
<evidence type="ECO:0000256" key="3">
    <source>
        <dbReference type="ARBA" id="ARBA00022692"/>
    </source>
</evidence>
<accession>A0AAE3P3W0</accession>